<evidence type="ECO:0000313" key="3">
    <source>
        <dbReference type="Proteomes" id="UP000662074"/>
    </source>
</evidence>
<feature type="domain" description="Gcp-like" evidence="1">
    <location>
        <begin position="36"/>
        <end position="148"/>
    </location>
</feature>
<dbReference type="Gene3D" id="3.30.420.40">
    <property type="match status" value="2"/>
</dbReference>
<dbReference type="Proteomes" id="UP000662074">
    <property type="component" value="Unassembled WGS sequence"/>
</dbReference>
<dbReference type="InterPro" id="IPR022496">
    <property type="entry name" value="T6A_TsaB"/>
</dbReference>
<dbReference type="CDD" id="cd24032">
    <property type="entry name" value="ASKHA_NBD_TsaB"/>
    <property type="match status" value="1"/>
</dbReference>
<dbReference type="InterPro" id="IPR000905">
    <property type="entry name" value="Gcp-like_dom"/>
</dbReference>
<accession>A0A917J8N5</accession>
<dbReference type="RefSeq" id="WP_188415807.1">
    <property type="nucleotide sequence ID" value="NZ_BMDO01000004.1"/>
</dbReference>
<proteinExistence type="predicted"/>
<dbReference type="PANTHER" id="PTHR11735:SF11">
    <property type="entry name" value="TRNA THREONYLCARBAMOYLADENOSINE BIOSYNTHESIS PROTEIN TSAB"/>
    <property type="match status" value="1"/>
</dbReference>
<organism evidence="2 3">
    <name type="scientific">Mucilaginibacter galii</name>
    <dbReference type="NCBI Taxonomy" id="2005073"/>
    <lineage>
        <taxon>Bacteria</taxon>
        <taxon>Pseudomonadati</taxon>
        <taxon>Bacteroidota</taxon>
        <taxon>Sphingobacteriia</taxon>
        <taxon>Sphingobacteriales</taxon>
        <taxon>Sphingobacteriaceae</taxon>
        <taxon>Mucilaginibacter</taxon>
    </lineage>
</organism>
<keyword evidence="3" id="KW-1185">Reference proteome</keyword>
<dbReference type="SUPFAM" id="SSF53067">
    <property type="entry name" value="Actin-like ATPase domain"/>
    <property type="match status" value="2"/>
</dbReference>
<dbReference type="PANTHER" id="PTHR11735">
    <property type="entry name" value="TRNA N6-ADENOSINE THREONYLCARBAMOYLTRANSFERASE"/>
    <property type="match status" value="1"/>
</dbReference>
<evidence type="ECO:0000259" key="1">
    <source>
        <dbReference type="Pfam" id="PF00814"/>
    </source>
</evidence>
<dbReference type="Pfam" id="PF00814">
    <property type="entry name" value="TsaD"/>
    <property type="match status" value="1"/>
</dbReference>
<reference evidence="2" key="1">
    <citation type="journal article" date="2014" name="Int. J. Syst. Evol. Microbiol.">
        <title>Complete genome sequence of Corynebacterium casei LMG S-19264T (=DSM 44701T), isolated from a smear-ripened cheese.</title>
        <authorList>
            <consortium name="US DOE Joint Genome Institute (JGI-PGF)"/>
            <person name="Walter F."/>
            <person name="Albersmeier A."/>
            <person name="Kalinowski J."/>
            <person name="Ruckert C."/>
        </authorList>
    </citation>
    <scope>NUCLEOTIDE SEQUENCE</scope>
    <source>
        <strain evidence="2">CCM 8711</strain>
    </source>
</reference>
<dbReference type="AlphaFoldDB" id="A0A917J8N5"/>
<gene>
    <name evidence="2" type="ORF">GCM10011425_17630</name>
</gene>
<reference evidence="2" key="2">
    <citation type="submission" date="2020-09" db="EMBL/GenBank/DDBJ databases">
        <authorList>
            <person name="Sun Q."/>
            <person name="Sedlacek I."/>
        </authorList>
    </citation>
    <scope>NUCLEOTIDE SEQUENCE</scope>
    <source>
        <strain evidence="2">CCM 8711</strain>
    </source>
</reference>
<dbReference type="GO" id="GO:0005829">
    <property type="term" value="C:cytosol"/>
    <property type="evidence" value="ECO:0007669"/>
    <property type="project" value="TreeGrafter"/>
</dbReference>
<dbReference type="InterPro" id="IPR043129">
    <property type="entry name" value="ATPase_NBD"/>
</dbReference>
<dbReference type="NCBIfam" id="TIGR03725">
    <property type="entry name" value="T6A_YeaZ"/>
    <property type="match status" value="1"/>
</dbReference>
<dbReference type="EMBL" id="BMDO01000004">
    <property type="protein sequence ID" value="GGI50551.1"/>
    <property type="molecule type" value="Genomic_DNA"/>
</dbReference>
<sequence>MSLLLQIETATTACSVALVQQGEVLAVKELNERNIHAEVITVFIEELFKQAQKSYAELDAIAVSSGPGSYTGLRIGVSTAKGLCYGLDKPLIAVETLQAMADGMAAAINDKDLLLCPMIDARRMEVYTALFDAEGNRIRPTSAEIIGENSYAELLSTRKILFFGDGAAKCREVLGKHANASFDIEFANSAVYLTQGAIAAFNNQAFADVAYYEPFYLKDFIAGKKAAPQR</sequence>
<comment type="caution">
    <text evidence="2">The sequence shown here is derived from an EMBL/GenBank/DDBJ whole genome shotgun (WGS) entry which is preliminary data.</text>
</comment>
<dbReference type="GO" id="GO:0002949">
    <property type="term" value="P:tRNA threonylcarbamoyladenosine modification"/>
    <property type="evidence" value="ECO:0007669"/>
    <property type="project" value="InterPro"/>
</dbReference>
<protein>
    <submittedName>
        <fullName evidence="2">tRNA (Adenosine(37)-N6)-threonylcarbamoyltransferase complex dimerization subunit type 1 TsaB</fullName>
    </submittedName>
</protein>
<evidence type="ECO:0000313" key="2">
    <source>
        <dbReference type="EMBL" id="GGI50551.1"/>
    </source>
</evidence>
<name>A0A917J8N5_9SPHI</name>